<feature type="region of interest" description="Disordered" evidence="1">
    <location>
        <begin position="48"/>
        <end position="104"/>
    </location>
</feature>
<dbReference type="AlphaFoldDB" id="A0A318TND0"/>
<sequence length="328" mass="36194">MHIVCPHCTTSYAVGPDALGETGRNVRCARCKQVWFARPEDALAEARVPSMAGSAPPPEEQAPPAPRAAASDDWQDQNAPMVESPSITSDLPETEEELALRRKQAAQAEWAAMAQQDEDADIALPPPRARKKAKPKLSIKLPAWMHKPAWLKMPAFMAKIKVPAWVPRLKNPFAKLPQPFRTIFSLPMVTAAMGSLVIALVIWRADVVKLLPQTADFFKLVGLEVNLRGLAIKDVKIASETVDGKPVLVIEGQVTTLTKRKAEVPRLRFVVRDSKGTEIYAWNAVLEQSLLYPGENLWFRSRLASPPAEARSIDVRFFTRRDLAAGGA</sequence>
<dbReference type="OrthoDB" id="7159357at2"/>
<dbReference type="InterPro" id="IPR011723">
    <property type="entry name" value="Znf/thioredoxin_put"/>
</dbReference>
<evidence type="ECO:0000256" key="2">
    <source>
        <dbReference type="SAM" id="Phobius"/>
    </source>
</evidence>
<dbReference type="NCBIfam" id="TIGR02098">
    <property type="entry name" value="MJ0042_CXXC"/>
    <property type="match status" value="1"/>
</dbReference>
<name>A0A318TND0_9BRAD</name>
<evidence type="ECO:0000313" key="4">
    <source>
        <dbReference type="EMBL" id="PYF00133.1"/>
    </source>
</evidence>
<proteinExistence type="predicted"/>
<comment type="caution">
    <text evidence="4">The sequence shown here is derived from an EMBL/GenBank/DDBJ whole genome shotgun (WGS) entry which is preliminary data.</text>
</comment>
<evidence type="ECO:0000259" key="3">
    <source>
        <dbReference type="Pfam" id="PF13717"/>
    </source>
</evidence>
<evidence type="ECO:0000313" key="5">
    <source>
        <dbReference type="Proteomes" id="UP000248148"/>
    </source>
</evidence>
<dbReference type="Pfam" id="PF13717">
    <property type="entry name" value="Zn_ribbon_4"/>
    <property type="match status" value="1"/>
</dbReference>
<dbReference type="Proteomes" id="UP000248148">
    <property type="component" value="Unassembled WGS sequence"/>
</dbReference>
<dbReference type="EMBL" id="QJTI01000028">
    <property type="protein sequence ID" value="PYF00133.1"/>
    <property type="molecule type" value="Genomic_DNA"/>
</dbReference>
<accession>A0A318TND0</accession>
<feature type="compositionally biased region" description="Pro residues" evidence="1">
    <location>
        <begin position="55"/>
        <end position="66"/>
    </location>
</feature>
<keyword evidence="2" id="KW-0472">Membrane</keyword>
<keyword evidence="2" id="KW-0812">Transmembrane</keyword>
<protein>
    <submittedName>
        <fullName evidence="4">Putative Zn finger-like uncharacterized protein</fullName>
    </submittedName>
</protein>
<dbReference type="RefSeq" id="WP_110782396.1">
    <property type="nucleotide sequence ID" value="NZ_QJTI01000028.1"/>
</dbReference>
<keyword evidence="5" id="KW-1185">Reference proteome</keyword>
<reference evidence="4 5" key="1">
    <citation type="submission" date="2018-06" db="EMBL/GenBank/DDBJ databases">
        <title>Genomic Encyclopedia of Archaeal and Bacterial Type Strains, Phase II (KMG-II): from individual species to whole genera.</title>
        <authorList>
            <person name="Goeker M."/>
        </authorList>
    </citation>
    <scope>NUCLEOTIDE SEQUENCE [LARGE SCALE GENOMIC DNA]</scope>
    <source>
        <strain evidence="4 5">JCM 11668</strain>
    </source>
</reference>
<gene>
    <name evidence="4" type="ORF">BJ122_12842</name>
</gene>
<keyword evidence="2" id="KW-1133">Transmembrane helix</keyword>
<feature type="domain" description="Zinc finger/thioredoxin putative" evidence="3">
    <location>
        <begin position="1"/>
        <end position="36"/>
    </location>
</feature>
<feature type="transmembrane region" description="Helical" evidence="2">
    <location>
        <begin position="183"/>
        <end position="203"/>
    </location>
</feature>
<organism evidence="4 5">
    <name type="scientific">Rhodopseudomonas faecalis</name>
    <dbReference type="NCBI Taxonomy" id="99655"/>
    <lineage>
        <taxon>Bacteria</taxon>
        <taxon>Pseudomonadati</taxon>
        <taxon>Pseudomonadota</taxon>
        <taxon>Alphaproteobacteria</taxon>
        <taxon>Hyphomicrobiales</taxon>
        <taxon>Nitrobacteraceae</taxon>
        <taxon>Rhodopseudomonas</taxon>
    </lineage>
</organism>
<evidence type="ECO:0000256" key="1">
    <source>
        <dbReference type="SAM" id="MobiDB-lite"/>
    </source>
</evidence>